<dbReference type="InterPro" id="IPR036383">
    <property type="entry name" value="TSP1_rpt_sf"/>
</dbReference>
<gene>
    <name evidence="8" type="primary">LOC116301828</name>
</gene>
<dbReference type="Proteomes" id="UP000515163">
    <property type="component" value="Unplaced"/>
</dbReference>
<name>A0A6P8IJB4_ACTTE</name>
<dbReference type="InterPro" id="IPR013806">
    <property type="entry name" value="Kringle-like"/>
</dbReference>
<evidence type="ECO:0000256" key="1">
    <source>
        <dbReference type="ARBA" id="ARBA00022737"/>
    </source>
</evidence>
<sequence>MRMKRGATEFLQISMVFSAVFFVKGQDDCKSMVFFGCVQNKALSGHVIKTLQVSPSTATCPQMCFMEANCMSYNMGPIEGETRSCDLNDADNVLDYLDVVAKDGFEFCTFKNPCSSSPCAAGKVCLPDASWNSFNCSNGRWSQWTSWSSCVCDQTRTRQCVDPFTQQTATDCSGSYEEKRNCKAAGTNTTDGTLCVFPFLYKEVWYNHCTCVDWNHPWCATTQIYDKYAWGNCVN</sequence>
<dbReference type="Pfam" id="PF00040">
    <property type="entry name" value="fn2"/>
    <property type="match status" value="1"/>
</dbReference>
<evidence type="ECO:0000256" key="4">
    <source>
        <dbReference type="SAM" id="SignalP"/>
    </source>
</evidence>
<protein>
    <submittedName>
        <fullName evidence="8">Uncharacterized protein LOC116301828 isoform X1</fullName>
    </submittedName>
</protein>
<dbReference type="GeneID" id="116301828"/>
<feature type="chain" id="PRO_5028051422" evidence="4">
    <location>
        <begin position="26"/>
        <end position="235"/>
    </location>
</feature>
<dbReference type="InterPro" id="IPR036943">
    <property type="entry name" value="FN_type2_sf"/>
</dbReference>
<accession>A0A6P8IJB4</accession>
<dbReference type="SUPFAM" id="SSF57440">
    <property type="entry name" value="Kringle-like"/>
    <property type="match status" value="1"/>
</dbReference>
<dbReference type="InterPro" id="IPR003609">
    <property type="entry name" value="Pan_app"/>
</dbReference>
<feature type="domain" description="Fibronectin type-II" evidence="6">
    <location>
        <begin position="190"/>
        <end position="235"/>
    </location>
</feature>
<evidence type="ECO:0000256" key="3">
    <source>
        <dbReference type="PROSITE-ProRule" id="PRU00479"/>
    </source>
</evidence>
<dbReference type="SMART" id="SM00059">
    <property type="entry name" value="FN2"/>
    <property type="match status" value="1"/>
</dbReference>
<feature type="signal peptide" evidence="4">
    <location>
        <begin position="1"/>
        <end position="25"/>
    </location>
</feature>
<reference evidence="8" key="1">
    <citation type="submission" date="2025-08" db="UniProtKB">
        <authorList>
            <consortium name="RefSeq"/>
        </authorList>
    </citation>
    <scope>IDENTIFICATION</scope>
    <source>
        <tissue evidence="8">Tentacle</tissue>
    </source>
</reference>
<dbReference type="RefSeq" id="XP_031566820.1">
    <property type="nucleotide sequence ID" value="XM_031710960.1"/>
</dbReference>
<keyword evidence="1" id="KW-0677">Repeat</keyword>
<evidence type="ECO:0000259" key="6">
    <source>
        <dbReference type="PROSITE" id="PS51092"/>
    </source>
</evidence>
<organism evidence="7 8">
    <name type="scientific">Actinia tenebrosa</name>
    <name type="common">Australian red waratah sea anemone</name>
    <dbReference type="NCBI Taxonomy" id="6105"/>
    <lineage>
        <taxon>Eukaryota</taxon>
        <taxon>Metazoa</taxon>
        <taxon>Cnidaria</taxon>
        <taxon>Anthozoa</taxon>
        <taxon>Hexacorallia</taxon>
        <taxon>Actiniaria</taxon>
        <taxon>Actiniidae</taxon>
        <taxon>Actinia</taxon>
    </lineage>
</organism>
<dbReference type="Gene3D" id="2.20.100.10">
    <property type="entry name" value="Thrombospondin type-1 (TSP1) repeat"/>
    <property type="match status" value="1"/>
</dbReference>
<dbReference type="PROSITE" id="PS50092">
    <property type="entry name" value="TSP1"/>
    <property type="match status" value="1"/>
</dbReference>
<keyword evidence="4" id="KW-0732">Signal</keyword>
<dbReference type="KEGG" id="aten:116301828"/>
<dbReference type="Gene3D" id="2.10.10.10">
    <property type="entry name" value="Fibronectin, type II, collagen-binding"/>
    <property type="match status" value="1"/>
</dbReference>
<keyword evidence="2" id="KW-1015">Disulfide bond</keyword>
<keyword evidence="7" id="KW-1185">Reference proteome</keyword>
<comment type="caution">
    <text evidence="3">Lacks conserved residue(s) required for the propagation of feature annotation.</text>
</comment>
<dbReference type="InterPro" id="IPR000562">
    <property type="entry name" value="FN_type2_dom"/>
</dbReference>
<evidence type="ECO:0000256" key="2">
    <source>
        <dbReference type="ARBA" id="ARBA00023157"/>
    </source>
</evidence>
<dbReference type="InterPro" id="IPR000884">
    <property type="entry name" value="TSP1_rpt"/>
</dbReference>
<proteinExistence type="predicted"/>
<dbReference type="PROSITE" id="PS50948">
    <property type="entry name" value="PAN"/>
    <property type="match status" value="1"/>
</dbReference>
<dbReference type="PROSITE" id="PS51092">
    <property type="entry name" value="FN2_2"/>
    <property type="match status" value="1"/>
</dbReference>
<dbReference type="OrthoDB" id="5984394at2759"/>
<dbReference type="InParanoid" id="A0A6P8IJB4"/>
<feature type="domain" description="Apple" evidence="5">
    <location>
        <begin position="29"/>
        <end position="114"/>
    </location>
</feature>
<dbReference type="SUPFAM" id="SSF82895">
    <property type="entry name" value="TSP-1 type 1 repeat"/>
    <property type="match status" value="1"/>
</dbReference>
<evidence type="ECO:0000313" key="8">
    <source>
        <dbReference type="RefSeq" id="XP_031566820.1"/>
    </source>
</evidence>
<evidence type="ECO:0000259" key="5">
    <source>
        <dbReference type="PROSITE" id="PS50948"/>
    </source>
</evidence>
<dbReference type="AlphaFoldDB" id="A0A6P8IJB4"/>
<evidence type="ECO:0000313" key="7">
    <source>
        <dbReference type="Proteomes" id="UP000515163"/>
    </source>
</evidence>